<organism evidence="1 2">
    <name type="scientific">Rotaria sordida</name>
    <dbReference type="NCBI Taxonomy" id="392033"/>
    <lineage>
        <taxon>Eukaryota</taxon>
        <taxon>Metazoa</taxon>
        <taxon>Spiralia</taxon>
        <taxon>Gnathifera</taxon>
        <taxon>Rotifera</taxon>
        <taxon>Eurotatoria</taxon>
        <taxon>Bdelloidea</taxon>
        <taxon>Philodinida</taxon>
        <taxon>Philodinidae</taxon>
        <taxon>Rotaria</taxon>
    </lineage>
</organism>
<protein>
    <submittedName>
        <fullName evidence="1">Uncharacterized protein</fullName>
    </submittedName>
</protein>
<dbReference type="Proteomes" id="UP000663889">
    <property type="component" value="Unassembled WGS sequence"/>
</dbReference>
<gene>
    <name evidence="1" type="ORF">SEV965_LOCUS631</name>
</gene>
<dbReference type="EMBL" id="CAJNOU010000010">
    <property type="protein sequence ID" value="CAF0801065.1"/>
    <property type="molecule type" value="Genomic_DNA"/>
</dbReference>
<name>A0A813STE1_9BILA</name>
<accession>A0A813STE1</accession>
<sequence>MAISSIIEQLLEIKNEQVKTTNDLRTARTNLIACSLMENPEEWNALLDTVQNISVKLGEINIELKQLEYIHVHINHGVLPY</sequence>
<reference evidence="1" key="1">
    <citation type="submission" date="2021-02" db="EMBL/GenBank/DDBJ databases">
        <authorList>
            <person name="Nowell W R."/>
        </authorList>
    </citation>
    <scope>NUCLEOTIDE SEQUENCE</scope>
</reference>
<dbReference type="AlphaFoldDB" id="A0A813STE1"/>
<evidence type="ECO:0000313" key="2">
    <source>
        <dbReference type="Proteomes" id="UP000663889"/>
    </source>
</evidence>
<comment type="caution">
    <text evidence="1">The sequence shown here is derived from an EMBL/GenBank/DDBJ whole genome shotgun (WGS) entry which is preliminary data.</text>
</comment>
<evidence type="ECO:0000313" key="1">
    <source>
        <dbReference type="EMBL" id="CAF0801065.1"/>
    </source>
</evidence>
<proteinExistence type="predicted"/>